<dbReference type="Gene3D" id="3.20.20.150">
    <property type="entry name" value="Divalent-metal-dependent TIM barrel enzymes"/>
    <property type="match status" value="1"/>
</dbReference>
<proteinExistence type="predicted"/>
<name>A0ABU6GFN8_9BACL</name>
<keyword evidence="2" id="KW-1185">Reference proteome</keyword>
<evidence type="ECO:0000313" key="2">
    <source>
        <dbReference type="Proteomes" id="UP001344632"/>
    </source>
</evidence>
<reference evidence="1 2" key="1">
    <citation type="submission" date="2023-03" db="EMBL/GenBank/DDBJ databases">
        <title>Bacillus Genome Sequencing.</title>
        <authorList>
            <person name="Dunlap C."/>
        </authorList>
    </citation>
    <scope>NUCLEOTIDE SEQUENCE [LARGE SCALE GENOMIC DNA]</scope>
    <source>
        <strain evidence="1 2">BD-525</strain>
    </source>
</reference>
<dbReference type="SUPFAM" id="SSF51658">
    <property type="entry name" value="Xylose isomerase-like"/>
    <property type="match status" value="1"/>
</dbReference>
<gene>
    <name evidence="1" type="ORF">P4H66_01520</name>
</gene>
<dbReference type="EMBL" id="JARLKZ010000002">
    <property type="protein sequence ID" value="MEC0238551.1"/>
    <property type="molecule type" value="Genomic_DNA"/>
</dbReference>
<protein>
    <submittedName>
        <fullName evidence="1">Sugar phosphate isomerase/epimerase</fullName>
    </submittedName>
</protein>
<accession>A0ABU6GFN8</accession>
<comment type="caution">
    <text evidence="1">The sequence shown here is derived from an EMBL/GenBank/DDBJ whole genome shotgun (WGS) entry which is preliminary data.</text>
</comment>
<sequence length="307" mass="36888">MQRFLIGQYGSFDQHKFDRDFRDGFYGIEACLLQTEEDVLELILTAQKHSFQVGIHFPLRDRGLVVRDALFLSPDEEERNQAYRLIQDELDEVLRMGLDPAYILFHYPKPVILDDRVDWSTWHFSDRREYVYESEYSFEEYKQRTEELFQWLTERSRQYGFVPVLEFDALNKYVYDSDALEELLQKYHLIRLCLDTGRLYLQERRDPSFQSIPIMRKYAKYAEVIHLWNLQYGDGFIKLRYPVLPEHLESDGWAPITEYLHIIREENPNVKIQFEHRSDLVSDDDLQRCYEWVSELISAIPNQKGAE</sequence>
<organism evidence="1 2">
    <name type="scientific">Paenibacillus dokdonensis</name>
    <dbReference type="NCBI Taxonomy" id="2567944"/>
    <lineage>
        <taxon>Bacteria</taxon>
        <taxon>Bacillati</taxon>
        <taxon>Bacillota</taxon>
        <taxon>Bacilli</taxon>
        <taxon>Bacillales</taxon>
        <taxon>Paenibacillaceae</taxon>
        <taxon>Paenibacillus</taxon>
    </lineage>
</organism>
<dbReference type="GO" id="GO:0016853">
    <property type="term" value="F:isomerase activity"/>
    <property type="evidence" value="ECO:0007669"/>
    <property type="project" value="UniProtKB-KW"/>
</dbReference>
<evidence type="ECO:0000313" key="1">
    <source>
        <dbReference type="EMBL" id="MEC0238551.1"/>
    </source>
</evidence>
<keyword evidence="1" id="KW-0413">Isomerase</keyword>
<dbReference type="InterPro" id="IPR036237">
    <property type="entry name" value="Xyl_isomerase-like_sf"/>
</dbReference>
<dbReference type="Proteomes" id="UP001344632">
    <property type="component" value="Unassembled WGS sequence"/>
</dbReference>